<protein>
    <submittedName>
        <fullName evidence="1">Uncharacterized protein</fullName>
    </submittedName>
</protein>
<accession>A0A401U0P0</accession>
<name>A0A401U0P0_CHIPU</name>
<dbReference type="EMBL" id="BEZZ01248020">
    <property type="protein sequence ID" value="GCC48464.1"/>
    <property type="molecule type" value="Genomic_DNA"/>
</dbReference>
<reference evidence="1 2" key="1">
    <citation type="journal article" date="2018" name="Nat. Ecol. Evol.">
        <title>Shark genomes provide insights into elasmobranch evolution and the origin of vertebrates.</title>
        <authorList>
            <person name="Hara Y"/>
            <person name="Yamaguchi K"/>
            <person name="Onimaru K"/>
            <person name="Kadota M"/>
            <person name="Koyanagi M"/>
            <person name="Keeley SD"/>
            <person name="Tatsumi K"/>
            <person name="Tanaka K"/>
            <person name="Motone F"/>
            <person name="Kageyama Y"/>
            <person name="Nozu R"/>
            <person name="Adachi N"/>
            <person name="Nishimura O"/>
            <person name="Nakagawa R"/>
            <person name="Tanegashima C"/>
            <person name="Kiyatake I"/>
            <person name="Matsumoto R"/>
            <person name="Murakumo K"/>
            <person name="Nishida K"/>
            <person name="Terakita A"/>
            <person name="Kuratani S"/>
            <person name="Sato K"/>
            <person name="Hyodo S Kuraku.S."/>
        </authorList>
    </citation>
    <scope>NUCLEOTIDE SEQUENCE [LARGE SCALE GENOMIC DNA]</scope>
</reference>
<keyword evidence="2" id="KW-1185">Reference proteome</keyword>
<sequence>MAEGRARGSLFRISLFGSTNIFPWSVKGTASQKWSLRSEAVTVINFAGYSSSECRFCPKSVFTFHMDSLRPCLANGVMDNASDFGSEDCRFQSHLARAHVTCCISVSDLFGDARITFVRF</sequence>
<proteinExistence type="predicted"/>
<gene>
    <name evidence="1" type="ORF">chiPu_0032875</name>
</gene>
<evidence type="ECO:0000313" key="2">
    <source>
        <dbReference type="Proteomes" id="UP000287033"/>
    </source>
</evidence>
<comment type="caution">
    <text evidence="1">The sequence shown here is derived from an EMBL/GenBank/DDBJ whole genome shotgun (WGS) entry which is preliminary data.</text>
</comment>
<organism evidence="1 2">
    <name type="scientific">Chiloscyllium punctatum</name>
    <name type="common">Brownbanded bambooshark</name>
    <name type="synonym">Hemiscyllium punctatum</name>
    <dbReference type="NCBI Taxonomy" id="137246"/>
    <lineage>
        <taxon>Eukaryota</taxon>
        <taxon>Metazoa</taxon>
        <taxon>Chordata</taxon>
        <taxon>Craniata</taxon>
        <taxon>Vertebrata</taxon>
        <taxon>Chondrichthyes</taxon>
        <taxon>Elasmobranchii</taxon>
        <taxon>Galeomorphii</taxon>
        <taxon>Galeoidea</taxon>
        <taxon>Orectolobiformes</taxon>
        <taxon>Hemiscylliidae</taxon>
        <taxon>Chiloscyllium</taxon>
    </lineage>
</organism>
<dbReference type="OrthoDB" id="9950853at2759"/>
<dbReference type="AlphaFoldDB" id="A0A401U0P0"/>
<dbReference type="Proteomes" id="UP000287033">
    <property type="component" value="Unassembled WGS sequence"/>
</dbReference>
<evidence type="ECO:0000313" key="1">
    <source>
        <dbReference type="EMBL" id="GCC48464.1"/>
    </source>
</evidence>